<dbReference type="AlphaFoldDB" id="A0AA35SRC1"/>
<reference evidence="1" key="1">
    <citation type="submission" date="2023-03" db="EMBL/GenBank/DDBJ databases">
        <authorList>
            <person name="Steffen K."/>
            <person name="Cardenas P."/>
        </authorList>
    </citation>
    <scope>NUCLEOTIDE SEQUENCE</scope>
</reference>
<gene>
    <name evidence="1" type="ORF">GBAR_LOCUS19066</name>
</gene>
<organism evidence="1 2">
    <name type="scientific">Geodia barretti</name>
    <name type="common">Barrett's horny sponge</name>
    <dbReference type="NCBI Taxonomy" id="519541"/>
    <lineage>
        <taxon>Eukaryota</taxon>
        <taxon>Metazoa</taxon>
        <taxon>Porifera</taxon>
        <taxon>Demospongiae</taxon>
        <taxon>Heteroscleromorpha</taxon>
        <taxon>Tetractinellida</taxon>
        <taxon>Astrophorina</taxon>
        <taxon>Geodiidae</taxon>
        <taxon>Geodia</taxon>
    </lineage>
</organism>
<accession>A0AA35SRC1</accession>
<comment type="caution">
    <text evidence="1">The sequence shown here is derived from an EMBL/GenBank/DDBJ whole genome shotgun (WGS) entry which is preliminary data.</text>
</comment>
<protein>
    <submittedName>
        <fullName evidence="1">Uncharacterized protein</fullName>
    </submittedName>
</protein>
<evidence type="ECO:0000313" key="1">
    <source>
        <dbReference type="EMBL" id="CAI8033812.1"/>
    </source>
</evidence>
<proteinExistence type="predicted"/>
<keyword evidence="2" id="KW-1185">Reference proteome</keyword>
<name>A0AA35SRC1_GEOBA</name>
<evidence type="ECO:0000313" key="2">
    <source>
        <dbReference type="Proteomes" id="UP001174909"/>
    </source>
</evidence>
<feature type="non-terminal residue" evidence="1">
    <location>
        <position position="81"/>
    </location>
</feature>
<dbReference type="Proteomes" id="UP001174909">
    <property type="component" value="Unassembled WGS sequence"/>
</dbReference>
<sequence>MVWLALSFPHLLAKSTNNLGHPILSLHSPAIVKVFRMVGLVCPSPHLLAKSTNNLGHPILSLHSPAIVKVFRMVGWSVLPP</sequence>
<dbReference type="EMBL" id="CASHTH010002694">
    <property type="protein sequence ID" value="CAI8033812.1"/>
    <property type="molecule type" value="Genomic_DNA"/>
</dbReference>